<dbReference type="PANTHER" id="PTHR47843">
    <property type="entry name" value="BTB DOMAIN-CONTAINING PROTEIN-RELATED"/>
    <property type="match status" value="1"/>
</dbReference>
<feature type="compositionally biased region" description="Low complexity" evidence="1">
    <location>
        <begin position="98"/>
        <end position="108"/>
    </location>
</feature>
<dbReference type="Gene3D" id="3.30.710.10">
    <property type="entry name" value="Potassium Channel Kv1.1, Chain A"/>
    <property type="match status" value="1"/>
</dbReference>
<evidence type="ECO:0000313" key="4">
    <source>
        <dbReference type="Proteomes" id="UP001447188"/>
    </source>
</evidence>
<dbReference type="EMBL" id="JBBBZM010000023">
    <property type="protein sequence ID" value="KAL0638304.1"/>
    <property type="molecule type" value="Genomic_DNA"/>
</dbReference>
<dbReference type="Proteomes" id="UP001447188">
    <property type="component" value="Unassembled WGS sequence"/>
</dbReference>
<feature type="domain" description="BTB" evidence="2">
    <location>
        <begin position="3"/>
        <end position="72"/>
    </location>
</feature>
<reference evidence="3 4" key="1">
    <citation type="submission" date="2024-02" db="EMBL/GenBank/DDBJ databases">
        <title>Discinaceae phylogenomics.</title>
        <authorList>
            <person name="Dirks A.C."/>
            <person name="James T.Y."/>
        </authorList>
    </citation>
    <scope>NUCLEOTIDE SEQUENCE [LARGE SCALE GENOMIC DNA]</scope>
    <source>
        <strain evidence="3 4">ACD0624</strain>
    </source>
</reference>
<dbReference type="SUPFAM" id="SSF54695">
    <property type="entry name" value="POZ domain"/>
    <property type="match status" value="1"/>
</dbReference>
<evidence type="ECO:0000259" key="2">
    <source>
        <dbReference type="PROSITE" id="PS50097"/>
    </source>
</evidence>
<dbReference type="Pfam" id="PF00651">
    <property type="entry name" value="BTB"/>
    <property type="match status" value="1"/>
</dbReference>
<dbReference type="CDD" id="cd18186">
    <property type="entry name" value="BTB_POZ_ZBTB_KLHL-like"/>
    <property type="match status" value="1"/>
</dbReference>
<protein>
    <recommendedName>
        <fullName evidence="2">BTB domain-containing protein</fullName>
    </recommendedName>
</protein>
<keyword evidence="4" id="KW-1185">Reference proteome</keyword>
<proteinExistence type="predicted"/>
<gene>
    <name evidence="3" type="ORF">Q9L58_002606</name>
</gene>
<name>A0ABR3GQW5_9PEZI</name>
<evidence type="ECO:0000313" key="3">
    <source>
        <dbReference type="EMBL" id="KAL0638304.1"/>
    </source>
</evidence>
<dbReference type="InterPro" id="IPR000210">
    <property type="entry name" value="BTB/POZ_dom"/>
</dbReference>
<comment type="caution">
    <text evidence="3">The sequence shown here is derived from an EMBL/GenBank/DDBJ whole genome shotgun (WGS) entry which is preliminary data.</text>
</comment>
<feature type="region of interest" description="Disordered" evidence="1">
    <location>
        <begin position="90"/>
        <end position="122"/>
    </location>
</feature>
<dbReference type="InterPro" id="IPR011333">
    <property type="entry name" value="SKP1/BTB/POZ_sf"/>
</dbReference>
<accession>A0ABR3GQW5</accession>
<organism evidence="3 4">
    <name type="scientific">Discina gigas</name>
    <dbReference type="NCBI Taxonomy" id="1032678"/>
    <lineage>
        <taxon>Eukaryota</taxon>
        <taxon>Fungi</taxon>
        <taxon>Dikarya</taxon>
        <taxon>Ascomycota</taxon>
        <taxon>Pezizomycotina</taxon>
        <taxon>Pezizomycetes</taxon>
        <taxon>Pezizales</taxon>
        <taxon>Discinaceae</taxon>
        <taxon>Discina</taxon>
    </lineage>
</organism>
<evidence type="ECO:0000256" key="1">
    <source>
        <dbReference type="SAM" id="MobiDB-lite"/>
    </source>
</evidence>
<dbReference type="PROSITE" id="PS50097">
    <property type="entry name" value="BTB"/>
    <property type="match status" value="1"/>
</dbReference>
<sequence length="445" mass="48976">MASDIIELTAKGQSRLLVHKDILTSQSQPFRNAITGVWKESAERKIDLEDWDKETVGRLVEFLYTGNYSYPDPEPILPRQQQQVSVVLDGGAGQQSPTTPGTIQSQGSGSSGGGSPSDRRCPLTPLDQCLPRCLFENRKTDAERLELFLPDQHGYKEALLSHAAVYALARYKAVDSLQILALRRLTMTLSRIGQILPDSSLPLGVIDLVKYVYSHTDALSSTEEPLRRLISQFAALNFPALQTGAEFVELMSEGGDFVNDLMAKVSRRLVAAETVSGISATGSSGPPRFISRIRILYSIQPDDCIQELNGGSSNINHRQPSSMQAPNNLRPSLYNSSSVYLVPEYTVHATDACTEFHIAIQSGRDASKFDLTKNENAGTFRYLVPVKDPKVKEKITEVALVGATSRVKNVALVGSGEFDGMTTDINTHRNEGYYLYLVWKSVETD</sequence>